<accession>A0A0L0VLX4</accession>
<reference evidence="3" key="1">
    <citation type="submission" date="2014-03" db="EMBL/GenBank/DDBJ databases">
        <title>The Genome Sequence of Puccinia striiformis f. sp. tritici PST-78.</title>
        <authorList>
            <consortium name="The Broad Institute Genome Sequencing Platform"/>
            <person name="Cuomo C."/>
            <person name="Hulbert S."/>
            <person name="Chen X."/>
            <person name="Walker B."/>
            <person name="Young S.K."/>
            <person name="Zeng Q."/>
            <person name="Gargeya S."/>
            <person name="Fitzgerald M."/>
            <person name="Haas B."/>
            <person name="Abouelleil A."/>
            <person name="Alvarado L."/>
            <person name="Arachchi H.M."/>
            <person name="Berlin A.M."/>
            <person name="Chapman S.B."/>
            <person name="Goldberg J."/>
            <person name="Griggs A."/>
            <person name="Gujja S."/>
            <person name="Hansen M."/>
            <person name="Howarth C."/>
            <person name="Imamovic A."/>
            <person name="Larimer J."/>
            <person name="McCowan C."/>
            <person name="Montmayeur A."/>
            <person name="Murphy C."/>
            <person name="Neiman D."/>
            <person name="Pearson M."/>
            <person name="Priest M."/>
            <person name="Roberts A."/>
            <person name="Saif S."/>
            <person name="Shea T."/>
            <person name="Sisk P."/>
            <person name="Sykes S."/>
            <person name="Wortman J."/>
            <person name="Nusbaum C."/>
            <person name="Birren B."/>
        </authorList>
    </citation>
    <scope>NUCLEOTIDE SEQUENCE [LARGE SCALE GENOMIC DNA]</scope>
    <source>
        <strain evidence="3">race PST-78</strain>
    </source>
</reference>
<keyword evidence="3" id="KW-1185">Reference proteome</keyword>
<dbReference type="STRING" id="1165861.A0A0L0VLX4"/>
<evidence type="ECO:0000313" key="3">
    <source>
        <dbReference type="Proteomes" id="UP000054564"/>
    </source>
</evidence>
<gene>
    <name evidence="2" type="ORF">PSTG_06433</name>
</gene>
<evidence type="ECO:0008006" key="4">
    <source>
        <dbReference type="Google" id="ProtNLM"/>
    </source>
</evidence>
<evidence type="ECO:0000256" key="1">
    <source>
        <dbReference type="SAM" id="MobiDB-lite"/>
    </source>
</evidence>
<dbReference type="EMBL" id="AJIL01000038">
    <property type="protein sequence ID" value="KNF00261.1"/>
    <property type="molecule type" value="Genomic_DNA"/>
</dbReference>
<protein>
    <recommendedName>
        <fullName evidence="4">Peroxin domain-containing protein</fullName>
    </recommendedName>
</protein>
<feature type="region of interest" description="Disordered" evidence="1">
    <location>
        <begin position="412"/>
        <end position="454"/>
    </location>
</feature>
<comment type="caution">
    <text evidence="2">The sequence shown here is derived from an EMBL/GenBank/DDBJ whole genome shotgun (WGS) entry which is preliminary data.</text>
</comment>
<feature type="region of interest" description="Disordered" evidence="1">
    <location>
        <begin position="221"/>
        <end position="240"/>
    </location>
</feature>
<feature type="region of interest" description="Disordered" evidence="1">
    <location>
        <begin position="946"/>
        <end position="965"/>
    </location>
</feature>
<feature type="compositionally biased region" description="Basic residues" evidence="1">
    <location>
        <begin position="60"/>
        <end position="69"/>
    </location>
</feature>
<feature type="region of interest" description="Disordered" evidence="1">
    <location>
        <begin position="26"/>
        <end position="84"/>
    </location>
</feature>
<proteinExistence type="predicted"/>
<feature type="region of interest" description="Disordered" evidence="1">
    <location>
        <begin position="272"/>
        <end position="295"/>
    </location>
</feature>
<dbReference type="AlphaFoldDB" id="A0A0L0VLX4"/>
<evidence type="ECO:0000313" key="2">
    <source>
        <dbReference type="EMBL" id="KNF00261.1"/>
    </source>
</evidence>
<feature type="compositionally biased region" description="Polar residues" evidence="1">
    <location>
        <begin position="274"/>
        <end position="295"/>
    </location>
</feature>
<dbReference type="Proteomes" id="UP000054564">
    <property type="component" value="Unassembled WGS sequence"/>
</dbReference>
<name>A0A0L0VLX4_9BASI</name>
<dbReference type="OrthoDB" id="2497985at2759"/>
<organism evidence="2 3">
    <name type="scientific">Puccinia striiformis f. sp. tritici PST-78</name>
    <dbReference type="NCBI Taxonomy" id="1165861"/>
    <lineage>
        <taxon>Eukaryota</taxon>
        <taxon>Fungi</taxon>
        <taxon>Dikarya</taxon>
        <taxon>Basidiomycota</taxon>
        <taxon>Pucciniomycotina</taxon>
        <taxon>Pucciniomycetes</taxon>
        <taxon>Pucciniales</taxon>
        <taxon>Pucciniaceae</taxon>
        <taxon>Puccinia</taxon>
    </lineage>
</organism>
<sequence>MADMDTSFYSSACQDDTLSRYLLKRKPSTDSLRERLESLADASNPKRGKQKSSKTPDKHRSPRLVRVSRRILQSKPKQLKEEEDELKRLTGERMYWYRQQENARRAEAGRLALTASPDLNNPIPNLLPTSCFRPKQIGLQQLNAIKDQIQVIKQELTHRYPELPSPKPDEWFREGEELEPLSDIINSTGGHRTASNIPHQSRVFVEKGVGSIQRKIKSIKLKRSHPSTIPEEHEKNTTSVPVEQASFKETISNAPSLTNFTGSIGTPDTELSHTRLSSQGVSPLSTNRVPHSSQFQGKENDEINGHDNHATFTPVYGDYSPTTSITPRPTQLSIVTQGLPDPGPSQQSKQAPSNVVPFRFDPVVALPLSPTHWPDNSSELPQWQNSAMEYLAEDRTGQIDRWVFSSSLMAQSGDSPLLSRPSRRLSLDVPPRGSSEASRRKSETDSALPHPSFPISGFPVVDRDISDPQFGPHAIPDPQFFVEKQTPSQVILATDVLIEHQGGLSFLGQENFNERFRSKPWQTMKTLKQYDRPGHSDAEYLPGVSRVALVQTPHSPTTFPLPTPEWYWLTKFSIDRQSKPVDDNGWEYYDIFSRKWSAHRHGCRTFIRRRRWVRVRGKLDLVNPPPVDLQSARVFTFGDNPCVEMSDIQPAQPIVVLIKKQGFHQSITFNSMTVEGGHSLTCDLPGFPSLHLRWDDSSLGSQNPLFSSHAVATEIFQFLVSQGGNATNLEHEQDIMECLKDQIATINLNRVAKTVAGLSEPQKLDLWRYWLDSDPSADSSTANKPEADDIWRVVERHINDVLDTFVFDFHRVRFLSLLVDIYTRNFGPPVLQRKTTKNDNLAHQEDQASVPEAIQRPTKRVPSRPSLNTLTFLKKSEGNPSFLDIKNIQLEYWNNLITLFVEAKQDRRPGFVADQSIRLRLSHAQEIRKDLSKFLKSQNKLRRAATTTLKRPLSSSLAPPTQSVS</sequence>
<feature type="compositionally biased region" description="Basic and acidic residues" evidence="1">
    <location>
        <begin position="27"/>
        <end position="38"/>
    </location>
</feature>